<comment type="subcellular location">
    <subcellularLocation>
        <location evidence="4">Cell envelope</location>
    </subcellularLocation>
</comment>
<keyword evidence="10" id="KW-0511">Multifunctional enzyme</keyword>
<dbReference type="SUPFAM" id="SSF55816">
    <property type="entry name" value="5'-nucleotidase (syn. UDP-sugar hydrolase), C-terminal domain"/>
    <property type="match status" value="1"/>
</dbReference>
<dbReference type="InterPro" id="IPR036907">
    <property type="entry name" value="5'-Nucleotdase_C_sf"/>
</dbReference>
<comment type="caution">
    <text evidence="14">The sequence shown here is derived from an EMBL/GenBank/DDBJ whole genome shotgun (WGS) entry which is preliminary data.</text>
</comment>
<dbReference type="InterPro" id="IPR004843">
    <property type="entry name" value="Calcineurin-like_PHP"/>
</dbReference>
<evidence type="ECO:0000256" key="1">
    <source>
        <dbReference type="ARBA" id="ARBA00000527"/>
    </source>
</evidence>
<keyword evidence="9 11" id="KW-0378">Hydrolase</keyword>
<dbReference type="PANTHER" id="PTHR11575:SF6">
    <property type="entry name" value="2',3'-CYCLIC-NUCLEOTIDE 2'-PHOSPHODIESTERASE_3'-NUCLEOTIDASE"/>
    <property type="match status" value="1"/>
</dbReference>
<proteinExistence type="inferred from homology"/>
<keyword evidence="6" id="KW-0479">Metal-binding</keyword>
<evidence type="ECO:0000256" key="7">
    <source>
        <dbReference type="ARBA" id="ARBA00022729"/>
    </source>
</evidence>
<dbReference type="InterPro" id="IPR041827">
    <property type="entry name" value="CpdB_N"/>
</dbReference>
<dbReference type="Pfam" id="PF02872">
    <property type="entry name" value="5_nucleotid_C"/>
    <property type="match status" value="1"/>
</dbReference>
<evidence type="ECO:0000256" key="6">
    <source>
        <dbReference type="ARBA" id="ARBA00022723"/>
    </source>
</evidence>
<dbReference type="Gene3D" id="3.90.780.10">
    <property type="entry name" value="5'-Nucleotidase, C-terminal domain"/>
    <property type="match status" value="1"/>
</dbReference>
<evidence type="ECO:0000256" key="10">
    <source>
        <dbReference type="ARBA" id="ARBA00023268"/>
    </source>
</evidence>
<keyword evidence="7" id="KW-0732">Signal</keyword>
<comment type="cofactor">
    <cofactor evidence="3">
        <name>a divalent metal cation</name>
        <dbReference type="ChEBI" id="CHEBI:60240"/>
    </cofactor>
</comment>
<protein>
    <submittedName>
        <fullName evidence="14">2',3'-cyclic-nucleotide 2'-phosphodiesterase/3'-nucleotidase</fullName>
    </submittedName>
</protein>
<dbReference type="Proteomes" id="UP001429357">
    <property type="component" value="Unassembled WGS sequence"/>
</dbReference>
<dbReference type="Pfam" id="PF00149">
    <property type="entry name" value="Metallophos"/>
    <property type="match status" value="1"/>
</dbReference>
<evidence type="ECO:0000259" key="12">
    <source>
        <dbReference type="Pfam" id="PF00149"/>
    </source>
</evidence>
<dbReference type="InterPro" id="IPR029052">
    <property type="entry name" value="Metallo-depent_PP-like"/>
</dbReference>
<dbReference type="EMBL" id="MAEI02000001">
    <property type="protein sequence ID" value="MEO1780695.1"/>
    <property type="molecule type" value="Genomic_DNA"/>
</dbReference>
<comment type="catalytic activity">
    <reaction evidence="1">
        <text>a ribonucleoside 3'-phosphate + H2O = a ribonucleoside + phosphate</text>
        <dbReference type="Rhea" id="RHEA:10144"/>
        <dbReference type="ChEBI" id="CHEBI:13197"/>
        <dbReference type="ChEBI" id="CHEBI:15377"/>
        <dbReference type="ChEBI" id="CHEBI:18254"/>
        <dbReference type="ChEBI" id="CHEBI:43474"/>
        <dbReference type="EC" id="3.1.3.6"/>
    </reaction>
</comment>
<dbReference type="SUPFAM" id="SSF56300">
    <property type="entry name" value="Metallo-dependent phosphatases"/>
    <property type="match status" value="1"/>
</dbReference>
<dbReference type="CDD" id="cd07410">
    <property type="entry name" value="MPP_CpdB_N"/>
    <property type="match status" value="1"/>
</dbReference>
<dbReference type="PROSITE" id="PS00786">
    <property type="entry name" value="5_NUCLEOTIDASE_2"/>
    <property type="match status" value="1"/>
</dbReference>
<evidence type="ECO:0000313" key="15">
    <source>
        <dbReference type="Proteomes" id="UP001429357"/>
    </source>
</evidence>
<evidence type="ECO:0000256" key="8">
    <source>
        <dbReference type="ARBA" id="ARBA00022741"/>
    </source>
</evidence>
<evidence type="ECO:0000256" key="4">
    <source>
        <dbReference type="ARBA" id="ARBA00004196"/>
    </source>
</evidence>
<feature type="domain" description="5'-Nucleotidase C-terminal" evidence="13">
    <location>
        <begin position="313"/>
        <end position="483"/>
    </location>
</feature>
<dbReference type="InterPro" id="IPR006179">
    <property type="entry name" value="5_nucleotidase/apyrase"/>
</dbReference>
<dbReference type="PROSITE" id="PS00785">
    <property type="entry name" value="5_NUCLEOTIDASE_1"/>
    <property type="match status" value="1"/>
</dbReference>
<dbReference type="RefSeq" id="WP_161869035.1">
    <property type="nucleotide sequence ID" value="NZ_MAEI02000001.1"/>
</dbReference>
<evidence type="ECO:0000256" key="2">
    <source>
        <dbReference type="ARBA" id="ARBA00001730"/>
    </source>
</evidence>
<gene>
    <name evidence="14" type="ORF">BAU18_000246</name>
</gene>
<reference evidence="15" key="1">
    <citation type="submission" date="2016-06" db="EMBL/GenBank/DDBJ databases">
        <title>Four novel species of enterococci isolated from chicken manure.</title>
        <authorList>
            <person name="Van Tyne D."/>
        </authorList>
    </citation>
    <scope>NUCLEOTIDE SEQUENCE [LARGE SCALE GENOMIC DNA]</scope>
    <source>
        <strain evidence="15">JM9A</strain>
    </source>
</reference>
<dbReference type="PRINTS" id="PR01607">
    <property type="entry name" value="APYRASEFAMLY"/>
</dbReference>
<comment type="catalytic activity">
    <reaction evidence="2">
        <text>a nucleoside 2',3'-cyclic phosphate + H2O = a nucleoside 3'-phosphate + H(+)</text>
        <dbReference type="Rhea" id="RHEA:19621"/>
        <dbReference type="ChEBI" id="CHEBI:15377"/>
        <dbReference type="ChEBI" id="CHEBI:15378"/>
        <dbReference type="ChEBI" id="CHEBI:66949"/>
        <dbReference type="ChEBI" id="CHEBI:66954"/>
        <dbReference type="EC" id="3.1.4.16"/>
    </reaction>
</comment>
<keyword evidence="15" id="KW-1185">Reference proteome</keyword>
<organism evidence="14 15">
    <name type="scientific">Enterococcus diestrammenae</name>
    <dbReference type="NCBI Taxonomy" id="1155073"/>
    <lineage>
        <taxon>Bacteria</taxon>
        <taxon>Bacillati</taxon>
        <taxon>Bacillota</taxon>
        <taxon>Bacilli</taxon>
        <taxon>Lactobacillales</taxon>
        <taxon>Enterococcaceae</taxon>
        <taxon>Enterococcus</taxon>
    </lineage>
</organism>
<evidence type="ECO:0000256" key="5">
    <source>
        <dbReference type="ARBA" id="ARBA00006654"/>
    </source>
</evidence>
<dbReference type="Gene3D" id="3.60.21.10">
    <property type="match status" value="1"/>
</dbReference>
<evidence type="ECO:0000259" key="13">
    <source>
        <dbReference type="Pfam" id="PF02872"/>
    </source>
</evidence>
<sequence length="523" mass="57555">MKLTILATSDMHGYVLPTNYAEVGQDLPIGVAKVATKMQERQLAAGADAVLKIENGDFIQGSPLSYYIAKQPQHTAADLTQVINQLGYDVGVLGNHEFNYGIDYLQQAIASYQHPILAANVLGANGRPFFGQPYVILEKAGVKVAVLGVVTQYIPHWEQPTTIAGLTFKGLVETAKQYVLKLRELADVVVVAYHGGFERDLTTGEPTELLTGENEGWQLLHEVAGIDALVTGHQHREIAAVINGVPVVQPGSRGAFVGEITLDLDHEAETNQVKVLHAEAAIHSVADVKPDEAILGSIAKLSEDLEVWLDQPVGQVKGDMRIADPMMARFHEHPYVEFINKVQMAASGAKISGTALFNNEGRGFGNTITMRDIITNYIYPNTLAVSRISGADLKAALEQTADYLKLTEAGKLVFNPRFIKPKPQYYNYDMYEGVDYTLDMTQPKGQRVTRLQFEGHDVAPDEELEVVINQYRAVGGGNYAMFTPEKIIREVQIDMTELIADYLREHPVLDATVNDNFVVLPEQ</sequence>
<dbReference type="InterPro" id="IPR006146">
    <property type="entry name" value="5'-Nucleotdase_CS"/>
</dbReference>
<evidence type="ECO:0000256" key="9">
    <source>
        <dbReference type="ARBA" id="ARBA00022801"/>
    </source>
</evidence>
<accession>A0ABV0EY07</accession>
<evidence type="ECO:0000256" key="11">
    <source>
        <dbReference type="RuleBase" id="RU362119"/>
    </source>
</evidence>
<evidence type="ECO:0000313" key="14">
    <source>
        <dbReference type="EMBL" id="MEO1780695.1"/>
    </source>
</evidence>
<reference evidence="14 15" key="2">
    <citation type="submission" date="2024-02" db="EMBL/GenBank/DDBJ databases">
        <title>The Genome Sequence of Enterococcus diestrammenae JM9A.</title>
        <authorList>
            <person name="Earl A."/>
            <person name="Manson A."/>
            <person name="Gilmore M."/>
            <person name="Sanders J."/>
            <person name="Shea T."/>
            <person name="Howe W."/>
            <person name="Livny J."/>
            <person name="Cuomo C."/>
            <person name="Neafsey D."/>
            <person name="Birren B."/>
        </authorList>
    </citation>
    <scope>NUCLEOTIDE SEQUENCE [LARGE SCALE GENOMIC DNA]</scope>
    <source>
        <strain evidence="14 15">JM9A</strain>
    </source>
</reference>
<name>A0ABV0EY07_9ENTE</name>
<keyword evidence="8 11" id="KW-0547">Nucleotide-binding</keyword>
<dbReference type="PANTHER" id="PTHR11575">
    <property type="entry name" value="5'-NUCLEOTIDASE-RELATED"/>
    <property type="match status" value="1"/>
</dbReference>
<feature type="domain" description="Calcineurin-like phosphoesterase" evidence="12">
    <location>
        <begin position="4"/>
        <end position="236"/>
    </location>
</feature>
<dbReference type="InterPro" id="IPR008334">
    <property type="entry name" value="5'-Nucleotdase_C"/>
</dbReference>
<evidence type="ECO:0000256" key="3">
    <source>
        <dbReference type="ARBA" id="ARBA00001968"/>
    </source>
</evidence>
<comment type="similarity">
    <text evidence="5 11">Belongs to the 5'-nucleotidase family.</text>
</comment>